<evidence type="ECO:0000313" key="2">
    <source>
        <dbReference type="EMBL" id="VXD10502.1"/>
    </source>
</evidence>
<reference evidence="2" key="1">
    <citation type="submission" date="2019-10" db="EMBL/GenBank/DDBJ databases">
        <authorList>
            <consortium name="Genoscope - CEA"/>
            <person name="William W."/>
        </authorList>
    </citation>
    <scope>NUCLEOTIDE SEQUENCE [LARGE SCALE GENOMIC DNA]</scope>
    <source>
        <strain evidence="2">BBR_PRJEB10992</strain>
    </source>
</reference>
<dbReference type="EMBL" id="CZCU02000013">
    <property type="protein sequence ID" value="VXD10502.1"/>
    <property type="molecule type" value="Genomic_DNA"/>
</dbReference>
<proteinExistence type="predicted"/>
<gene>
    <name evidence="2" type="ORF">PL8927_110015</name>
</gene>
<dbReference type="InterPro" id="IPR001387">
    <property type="entry name" value="Cro/C1-type_HTH"/>
</dbReference>
<name>A0A7Z9BIG3_9CYAN</name>
<dbReference type="Pfam" id="PF13744">
    <property type="entry name" value="HTH_37"/>
    <property type="match status" value="1"/>
</dbReference>
<sequence>MSQNQVPEIIQGRTNVFEDLGFAPEEALNLKIRADLMLTIKHFIQTKGWTQKQAAVFFGETQPRISDLMNGDIERFSIDKLVIMIAKAGMDIRVEVNIKAA</sequence>
<protein>
    <recommendedName>
        <fullName evidence="1">HigA2-like helix-turn-helix domain-containing protein</fullName>
    </recommendedName>
</protein>
<dbReference type="InterPro" id="IPR039554">
    <property type="entry name" value="HigA2-like_HTH"/>
</dbReference>
<dbReference type="InterPro" id="IPR010982">
    <property type="entry name" value="Lambda_DNA-bd_dom_sf"/>
</dbReference>
<comment type="caution">
    <text evidence="2">The sequence shown here is derived from an EMBL/GenBank/DDBJ whole genome shotgun (WGS) entry which is preliminary data.</text>
</comment>
<organism evidence="2 3">
    <name type="scientific">Planktothrix serta PCC 8927</name>
    <dbReference type="NCBI Taxonomy" id="671068"/>
    <lineage>
        <taxon>Bacteria</taxon>
        <taxon>Bacillati</taxon>
        <taxon>Cyanobacteriota</taxon>
        <taxon>Cyanophyceae</taxon>
        <taxon>Oscillatoriophycideae</taxon>
        <taxon>Oscillatoriales</taxon>
        <taxon>Microcoleaceae</taxon>
        <taxon>Planktothrix</taxon>
    </lineage>
</organism>
<evidence type="ECO:0000313" key="3">
    <source>
        <dbReference type="Proteomes" id="UP000184550"/>
    </source>
</evidence>
<dbReference type="GO" id="GO:0003677">
    <property type="term" value="F:DNA binding"/>
    <property type="evidence" value="ECO:0007669"/>
    <property type="project" value="InterPro"/>
</dbReference>
<evidence type="ECO:0000259" key="1">
    <source>
        <dbReference type="Pfam" id="PF13744"/>
    </source>
</evidence>
<dbReference type="RefSeq" id="WP_072716898.1">
    <property type="nucleotide sequence ID" value="NZ_LR734829.1"/>
</dbReference>
<dbReference type="OrthoDB" id="9795596at2"/>
<dbReference type="Proteomes" id="UP000184550">
    <property type="component" value="Unassembled WGS sequence"/>
</dbReference>
<feature type="domain" description="HigA2-like helix-turn-helix" evidence="1">
    <location>
        <begin position="16"/>
        <end position="97"/>
    </location>
</feature>
<dbReference type="Gene3D" id="1.10.260.40">
    <property type="entry name" value="lambda repressor-like DNA-binding domains"/>
    <property type="match status" value="1"/>
</dbReference>
<dbReference type="SUPFAM" id="SSF47413">
    <property type="entry name" value="lambda repressor-like DNA-binding domains"/>
    <property type="match status" value="1"/>
</dbReference>
<keyword evidence="3" id="KW-1185">Reference proteome</keyword>
<dbReference type="AlphaFoldDB" id="A0A7Z9BIG3"/>
<dbReference type="CDD" id="cd00093">
    <property type="entry name" value="HTH_XRE"/>
    <property type="match status" value="1"/>
</dbReference>
<accession>A0A7Z9BIG3</accession>